<evidence type="ECO:0000313" key="2">
    <source>
        <dbReference type="Proteomes" id="UP000320239"/>
    </source>
</evidence>
<organism evidence="1 2">
    <name type="scientific">Actinoplanes teichomyceticus</name>
    <dbReference type="NCBI Taxonomy" id="1867"/>
    <lineage>
        <taxon>Bacteria</taxon>
        <taxon>Bacillati</taxon>
        <taxon>Actinomycetota</taxon>
        <taxon>Actinomycetes</taxon>
        <taxon>Micromonosporales</taxon>
        <taxon>Micromonosporaceae</taxon>
        <taxon>Actinoplanes</taxon>
    </lineage>
</organism>
<reference evidence="1 2" key="1">
    <citation type="submission" date="2019-06" db="EMBL/GenBank/DDBJ databases">
        <title>Sequencing the genomes of 1000 actinobacteria strains.</title>
        <authorList>
            <person name="Klenk H.-P."/>
        </authorList>
    </citation>
    <scope>NUCLEOTIDE SEQUENCE [LARGE SCALE GENOMIC DNA]</scope>
    <source>
        <strain evidence="1 2">DSM 43866</strain>
    </source>
</reference>
<accession>A0A561WPP0</accession>
<evidence type="ECO:0000313" key="1">
    <source>
        <dbReference type="EMBL" id="TWG25803.1"/>
    </source>
</evidence>
<dbReference type="Proteomes" id="UP000320239">
    <property type="component" value="Unassembled WGS sequence"/>
</dbReference>
<comment type="caution">
    <text evidence="1">The sequence shown here is derived from an EMBL/GenBank/DDBJ whole genome shotgun (WGS) entry which is preliminary data.</text>
</comment>
<dbReference type="OrthoDB" id="1822491at2"/>
<protein>
    <submittedName>
        <fullName evidence="1">Uncharacterized protein</fullName>
    </submittedName>
</protein>
<dbReference type="AlphaFoldDB" id="A0A561WPP0"/>
<sequence>MVGALGDGTRAVVFAHLKSILNAAVHDEKTGRNPCLARSVTAPRPIQRKIPWKAETVSAIQAGIQWRSRL</sequence>
<name>A0A561WPP0_ACTTI</name>
<dbReference type="EMBL" id="VIWY01000001">
    <property type="protein sequence ID" value="TWG25803.1"/>
    <property type="molecule type" value="Genomic_DNA"/>
</dbReference>
<dbReference type="RefSeq" id="WP_122981267.1">
    <property type="nucleotide sequence ID" value="NZ_BOMX01000015.1"/>
</dbReference>
<keyword evidence="2" id="KW-1185">Reference proteome</keyword>
<gene>
    <name evidence="1" type="ORF">FHX34_101775</name>
</gene>
<proteinExistence type="predicted"/>